<dbReference type="InterPro" id="IPR036047">
    <property type="entry name" value="F-box-like_dom_sf"/>
</dbReference>
<evidence type="ECO:0000313" key="3">
    <source>
        <dbReference type="Proteomes" id="UP000316270"/>
    </source>
</evidence>
<evidence type="ECO:0000256" key="1">
    <source>
        <dbReference type="SAM" id="MobiDB-lite"/>
    </source>
</evidence>
<gene>
    <name evidence="2" type="ORF">FKW77_009969</name>
</gene>
<dbReference type="AlphaFoldDB" id="A0A517L0B6"/>
<dbReference type="SUPFAM" id="SSF81383">
    <property type="entry name" value="F-box domain"/>
    <property type="match status" value="1"/>
</dbReference>
<protein>
    <recommendedName>
        <fullName evidence="4">F-box domain-containing protein</fullName>
    </recommendedName>
</protein>
<organism evidence="2 3">
    <name type="scientific">Venturia effusa</name>
    <dbReference type="NCBI Taxonomy" id="50376"/>
    <lineage>
        <taxon>Eukaryota</taxon>
        <taxon>Fungi</taxon>
        <taxon>Dikarya</taxon>
        <taxon>Ascomycota</taxon>
        <taxon>Pezizomycotina</taxon>
        <taxon>Dothideomycetes</taxon>
        <taxon>Pleosporomycetidae</taxon>
        <taxon>Venturiales</taxon>
        <taxon>Venturiaceae</taxon>
        <taxon>Venturia</taxon>
    </lineage>
</organism>
<dbReference type="SUPFAM" id="SSF52047">
    <property type="entry name" value="RNI-like"/>
    <property type="match status" value="1"/>
</dbReference>
<sequence>METATSQFLALADELLIEIISLIQDRQSLCALARTCSRLQDLTQDFIFHSPLIRNGDQARALAHLFSSGRIRSSAVHDLQIRWRHTVEDGIEDINSVLTSFTQLRNLRIESPCCNDGPWIEQPEKPAIPWTSGGRIDITGLFETALDRSGELSTPLLGQLQSLTLHSHGNGEGSARYELGTGAIIFLLPSLRYIMLSCYDIGLHEDLEAILSQNLKYANARKTTGLRTLIFEECNISFESFKTILKLPKALENLTVGERMYHTSASVMPMGFRPNFLEALSPQRSTLGYLKHMGGGRYWSQAYLLPHFQEDVSCLPALRTIELGPALGAKYTSQHLPPTLLTVRFLMTFPTDLGRENNFFDHPFWSASSSSTSSSSPSTTSTSTSSTTTTTDTPSHRIDVVFYRTPDTAFWDPPWRRDCVDRIAKRLQEQNTAFAIYQPRFCKRSLIPPYMYGEELPVEELVYVSCRRDVFGGRVYEGVGGADEDAGEGDGGWEGEMEVGGDEVDDGEGD</sequence>
<feature type="region of interest" description="Disordered" evidence="1">
    <location>
        <begin position="368"/>
        <end position="393"/>
    </location>
</feature>
<feature type="region of interest" description="Disordered" evidence="1">
    <location>
        <begin position="481"/>
        <end position="510"/>
    </location>
</feature>
<dbReference type="Proteomes" id="UP000316270">
    <property type="component" value="Chromosome 2"/>
</dbReference>
<dbReference type="OrthoDB" id="2522477at2759"/>
<feature type="compositionally biased region" description="Acidic residues" evidence="1">
    <location>
        <begin position="482"/>
        <end position="510"/>
    </location>
</feature>
<evidence type="ECO:0000313" key="2">
    <source>
        <dbReference type="EMBL" id="QDS69072.1"/>
    </source>
</evidence>
<proteinExistence type="predicted"/>
<reference evidence="2 3" key="1">
    <citation type="submission" date="2019-07" db="EMBL/GenBank/DDBJ databases">
        <title>Finished genome of Venturia effusa.</title>
        <authorList>
            <person name="Young C.A."/>
            <person name="Cox M.P."/>
            <person name="Ganley A.R.D."/>
            <person name="David W.J."/>
        </authorList>
    </citation>
    <scope>NUCLEOTIDE SEQUENCE [LARGE SCALE GENOMIC DNA]</scope>
    <source>
        <strain evidence="3">albino</strain>
    </source>
</reference>
<keyword evidence="3" id="KW-1185">Reference proteome</keyword>
<name>A0A517L0B6_9PEZI</name>
<evidence type="ECO:0008006" key="4">
    <source>
        <dbReference type="Google" id="ProtNLM"/>
    </source>
</evidence>
<dbReference type="STRING" id="50376.A0A517L0B6"/>
<dbReference type="InterPro" id="IPR032675">
    <property type="entry name" value="LRR_dom_sf"/>
</dbReference>
<dbReference type="EMBL" id="CP042186">
    <property type="protein sequence ID" value="QDS69072.1"/>
    <property type="molecule type" value="Genomic_DNA"/>
</dbReference>
<dbReference type="Gene3D" id="3.80.10.10">
    <property type="entry name" value="Ribonuclease Inhibitor"/>
    <property type="match status" value="1"/>
</dbReference>
<accession>A0A517L0B6</accession>